<dbReference type="Proteomes" id="UP000314983">
    <property type="component" value="Chromosome 11"/>
</dbReference>
<reference evidence="3" key="1">
    <citation type="journal article" date="2014" name="Science">
        <title>Nonhuman genetics. Genomic basis for the convergent evolution of electric organs.</title>
        <authorList>
            <person name="Gallant J.R."/>
            <person name="Traeger L.L."/>
            <person name="Volkening J.D."/>
            <person name="Moffett H."/>
            <person name="Chen P.H."/>
            <person name="Novina C.D."/>
            <person name="Phillips G.N.Jr."/>
            <person name="Anand R."/>
            <person name="Wells G.B."/>
            <person name="Pinch M."/>
            <person name="Guth R."/>
            <person name="Unguez G.A."/>
            <person name="Albert J.S."/>
            <person name="Zakon H.H."/>
            <person name="Samanta M.P."/>
            <person name="Sussman M.R."/>
        </authorList>
    </citation>
    <scope>NUCLEOTIDE SEQUENCE [LARGE SCALE GENOMIC DNA]</scope>
</reference>
<feature type="repeat" description="ANK" evidence="1">
    <location>
        <begin position="64"/>
        <end position="96"/>
    </location>
</feature>
<proteinExistence type="predicted"/>
<dbReference type="SMART" id="SM00248">
    <property type="entry name" value="ANK"/>
    <property type="match status" value="3"/>
</dbReference>
<keyword evidence="1" id="KW-0040">ANK repeat</keyword>
<evidence type="ECO:0000256" key="1">
    <source>
        <dbReference type="PROSITE-ProRule" id="PRU00023"/>
    </source>
</evidence>
<dbReference type="AlphaFoldDB" id="A0A4W4E095"/>
<dbReference type="OMA" id="CCPTKED"/>
<dbReference type="SUPFAM" id="SSF48403">
    <property type="entry name" value="Ankyrin repeat"/>
    <property type="match status" value="1"/>
</dbReference>
<dbReference type="InterPro" id="IPR036770">
    <property type="entry name" value="Ankyrin_rpt-contain_sf"/>
</dbReference>
<dbReference type="Pfam" id="PF12796">
    <property type="entry name" value="Ank_2"/>
    <property type="match status" value="2"/>
</dbReference>
<sequence>MDSSPEVDLTLKPIIIGGVVIRDKSFLCWLGKSLELGWLHNKDFEARVGLITNIRMDVSCGEYDGISPLHRACELGKLDMVKYLLANGASPQLLDRFGNTPLQLAIKNSHWDVVKFMRMKGATVKMQSVRVAMELIHAVTKKDYDLLHAWSLSGVDMDSKDYNGRTVMHQAVRLKDEAMVRRLLKYGATPLEKDVWRETALDQARNEMAILSLFDPLFTKHFPTKQAYLQQKT</sequence>
<evidence type="ECO:0000313" key="2">
    <source>
        <dbReference type="Ensembl" id="ENSEEEP00000005224.1"/>
    </source>
</evidence>
<reference evidence="2" key="5">
    <citation type="submission" date="2025-09" db="UniProtKB">
        <authorList>
            <consortium name="Ensembl"/>
        </authorList>
    </citation>
    <scope>IDENTIFICATION</scope>
</reference>
<reference evidence="3" key="2">
    <citation type="journal article" date="2017" name="Sci. Adv.">
        <title>A tail of two voltages: Proteomic comparison of the three electric organs of the electric eel.</title>
        <authorList>
            <person name="Traeger L.L."/>
            <person name="Sabat G."/>
            <person name="Barrett-Wilt G.A."/>
            <person name="Wells G.B."/>
            <person name="Sussman M.R."/>
        </authorList>
    </citation>
    <scope>NUCLEOTIDE SEQUENCE [LARGE SCALE GENOMIC DNA]</scope>
</reference>
<feature type="repeat" description="ANK" evidence="1">
    <location>
        <begin position="97"/>
        <end position="129"/>
    </location>
</feature>
<name>A0A4W4E095_ELEEL</name>
<dbReference type="PANTHER" id="PTHR24118">
    <property type="entry name" value="POTE ANKYRIN DOMAIN"/>
    <property type="match status" value="1"/>
</dbReference>
<dbReference type="STRING" id="8005.ENSEEEP00000005224"/>
<protein>
    <submittedName>
        <fullName evidence="2">Uncharacterized protein</fullName>
    </submittedName>
</protein>
<evidence type="ECO:0000313" key="3">
    <source>
        <dbReference type="Proteomes" id="UP000314983"/>
    </source>
</evidence>
<dbReference type="Ensembl" id="ENSEEET00000005294.2">
    <property type="protein sequence ID" value="ENSEEEP00000005224.1"/>
    <property type="gene ID" value="ENSEEEG00000002728.2"/>
</dbReference>
<gene>
    <name evidence="2" type="primary">si:dkey-9i23.14</name>
</gene>
<dbReference type="PROSITE" id="PS50297">
    <property type="entry name" value="ANK_REP_REGION"/>
    <property type="match status" value="3"/>
</dbReference>
<organism evidence="2 3">
    <name type="scientific">Electrophorus electricus</name>
    <name type="common">Electric eel</name>
    <name type="synonym">Gymnotus electricus</name>
    <dbReference type="NCBI Taxonomy" id="8005"/>
    <lineage>
        <taxon>Eukaryota</taxon>
        <taxon>Metazoa</taxon>
        <taxon>Chordata</taxon>
        <taxon>Craniata</taxon>
        <taxon>Vertebrata</taxon>
        <taxon>Euteleostomi</taxon>
        <taxon>Actinopterygii</taxon>
        <taxon>Neopterygii</taxon>
        <taxon>Teleostei</taxon>
        <taxon>Ostariophysi</taxon>
        <taxon>Gymnotiformes</taxon>
        <taxon>Gymnotoidei</taxon>
        <taxon>Gymnotidae</taxon>
        <taxon>Electrophorus</taxon>
    </lineage>
</organism>
<keyword evidence="3" id="KW-1185">Reference proteome</keyword>
<feature type="repeat" description="ANK" evidence="1">
    <location>
        <begin position="163"/>
        <end position="195"/>
    </location>
</feature>
<dbReference type="Gene3D" id="1.25.40.20">
    <property type="entry name" value="Ankyrin repeat-containing domain"/>
    <property type="match status" value="2"/>
</dbReference>
<reference evidence="2" key="4">
    <citation type="submission" date="2025-08" db="UniProtKB">
        <authorList>
            <consortium name="Ensembl"/>
        </authorList>
    </citation>
    <scope>IDENTIFICATION</scope>
</reference>
<reference evidence="2" key="3">
    <citation type="submission" date="2020-05" db="EMBL/GenBank/DDBJ databases">
        <title>Electrophorus electricus (electric eel) genome, fEleEle1, primary haplotype.</title>
        <authorList>
            <person name="Myers G."/>
            <person name="Meyer A."/>
            <person name="Fedrigo O."/>
            <person name="Formenti G."/>
            <person name="Rhie A."/>
            <person name="Tracey A."/>
            <person name="Sims Y."/>
            <person name="Jarvis E.D."/>
        </authorList>
    </citation>
    <scope>NUCLEOTIDE SEQUENCE [LARGE SCALE GENOMIC DNA]</scope>
</reference>
<dbReference type="GeneTree" id="ENSGT00390000001610"/>
<dbReference type="InterPro" id="IPR002110">
    <property type="entry name" value="Ankyrin_rpt"/>
</dbReference>
<dbReference type="PANTHER" id="PTHR24118:SF99">
    <property type="entry name" value="POTE ANKYRIN DOMAIN FAMILY MEMBER 3C-RELATED"/>
    <property type="match status" value="1"/>
</dbReference>
<dbReference type="PROSITE" id="PS50088">
    <property type="entry name" value="ANK_REPEAT"/>
    <property type="match status" value="3"/>
</dbReference>
<accession>A0A4W4E095</accession>